<gene>
    <name evidence="1" type="ORF">GLOINDRAFT_95095</name>
</gene>
<proteinExistence type="predicted"/>
<dbReference type="HOGENOM" id="CLU_1971658_0_0_1"/>
<organism evidence="1">
    <name type="scientific">Rhizophagus irregularis (strain DAOM 181602 / DAOM 197198 / MUCL 43194)</name>
    <name type="common">Arbuscular mycorrhizal fungus</name>
    <name type="synonym">Glomus intraradices</name>
    <dbReference type="NCBI Taxonomy" id="747089"/>
    <lineage>
        <taxon>Eukaryota</taxon>
        <taxon>Fungi</taxon>
        <taxon>Fungi incertae sedis</taxon>
        <taxon>Mucoromycota</taxon>
        <taxon>Glomeromycotina</taxon>
        <taxon>Glomeromycetes</taxon>
        <taxon>Glomerales</taxon>
        <taxon>Glomeraceae</taxon>
        <taxon>Rhizophagus</taxon>
    </lineage>
</organism>
<protein>
    <submittedName>
        <fullName evidence="1">Uncharacterized protein</fullName>
    </submittedName>
</protein>
<dbReference type="VEuPathDB" id="FungiDB:RhiirFUN_004240"/>
<accession>U9U604</accession>
<name>U9U604_RHIID</name>
<dbReference type="AlphaFoldDB" id="U9U604"/>
<reference evidence="1" key="1">
    <citation type="submission" date="2013-07" db="EMBL/GenBank/DDBJ databases">
        <title>The genome of an arbuscular mycorrhizal fungus provides insights into the evolution of the oldest plant symbiosis.</title>
        <authorList>
            <consortium name="DOE Joint Genome Institute"/>
            <person name="Tisserant E."/>
            <person name="Malbreil M."/>
            <person name="Kuo A."/>
            <person name="Kohler A."/>
            <person name="Symeonidi A."/>
            <person name="Balestrini R."/>
            <person name="Charron P."/>
            <person name="Duensing N."/>
            <person name="Frei-dit-Frey N."/>
            <person name="Gianinazzi-Pearson V."/>
            <person name="Gilbert B."/>
            <person name="Handa Y."/>
            <person name="Hijri M."/>
            <person name="Kaul R."/>
            <person name="Kawaguchi M."/>
            <person name="Krajinski F."/>
            <person name="Lammers P."/>
            <person name="Lapierre D."/>
            <person name="Masclaux F.G."/>
            <person name="Murat C."/>
            <person name="Morin E."/>
            <person name="Ndikumana S."/>
            <person name="Pagni M."/>
            <person name="Petitpierre D."/>
            <person name="Requena N."/>
            <person name="Rosikiewicz P."/>
            <person name="Riley R."/>
            <person name="Saito K."/>
            <person name="San Clemente H."/>
            <person name="Shapiro H."/>
            <person name="van Tuinen D."/>
            <person name="Becard G."/>
            <person name="Bonfante P."/>
            <person name="Paszkowski U."/>
            <person name="Shachar-Hill Y."/>
            <person name="Young J.P."/>
            <person name="Sanders I.R."/>
            <person name="Henrissat B."/>
            <person name="Rensing S.A."/>
            <person name="Grigoriev I.V."/>
            <person name="Corradi N."/>
            <person name="Roux C."/>
            <person name="Martin F."/>
        </authorList>
    </citation>
    <scope>NUCLEOTIDE SEQUENCE</scope>
    <source>
        <strain evidence="1">DAOM 197198</strain>
    </source>
</reference>
<evidence type="ECO:0000313" key="1">
    <source>
        <dbReference type="EMBL" id="ESA15117.1"/>
    </source>
</evidence>
<sequence>MMVIDNEALLKINFKRTSYIILKIISFKTTSLVIIKNFYILYLTACIGTEIWYLVTLRKIGDYNEHGVEITMSTMACIDFFYFLWILIPLVFTWILTYEVSGDSEDDTIAYGLTISGNYTGAKVLDH</sequence>
<dbReference type="EMBL" id="KI282268">
    <property type="protein sequence ID" value="ESA15117.1"/>
    <property type="molecule type" value="Genomic_DNA"/>
</dbReference>